<proteinExistence type="predicted"/>
<organism evidence="1">
    <name type="scientific">Geladintestivirus 4</name>
    <dbReference type="NCBI Taxonomy" id="3233136"/>
    <lineage>
        <taxon>Viruses</taxon>
        <taxon>Duplodnaviria</taxon>
        <taxon>Heunggongvirae</taxon>
        <taxon>Uroviricota</taxon>
        <taxon>Caudoviricetes</taxon>
        <taxon>Crassvirales</taxon>
    </lineage>
</organism>
<evidence type="ECO:0000313" key="1">
    <source>
        <dbReference type="EMBL" id="XCN99959.1"/>
    </source>
</evidence>
<dbReference type="InterPro" id="IPR011604">
    <property type="entry name" value="PDDEXK-like_dom_sf"/>
</dbReference>
<accession>A0AAU8MGZ4</accession>
<dbReference type="Gene3D" id="3.90.320.10">
    <property type="match status" value="1"/>
</dbReference>
<keyword evidence="1" id="KW-0378">Hydrolase</keyword>
<sequence length="329" mass="38501">MNTLYENTFLYFDEGPHKYTDTNGNEYLSVTTNIENYCPKFDKKYWLRKKAKERGISERKLEQEWERITKEACERGTKTHNGLEDGIKGASMFKDAIQYLNQVKSGRCITVADIPNLLAHPLDIEQFKVATNNKYPEIYGVFQFYIDKGYTIYSEIGVFVPDLLLSGTIDVLCVRPDRFVILDWKTNKDGLHFTSGFYRKDKTMKPVQLTSDWIDTHEFMLPPFAHLENCNGNHYTMQLSTYARMTEMILGIPCVGLGLCHIQTPFEKNKYGMPYRDIHGMYKIDANGKEVVTWYKIKYIRNEIDAMFRDRKIYLGNKGLLNKQTEIQW</sequence>
<keyword evidence="1" id="KW-0269">Exonuclease</keyword>
<keyword evidence="1" id="KW-0540">Nuclease</keyword>
<name>A0AAU8MGZ4_9CAUD</name>
<dbReference type="EMBL" id="PP965494">
    <property type="protein sequence ID" value="XCN99959.1"/>
    <property type="molecule type" value="Genomic_DNA"/>
</dbReference>
<protein>
    <submittedName>
        <fullName evidence="1">Exonuclease V</fullName>
    </submittedName>
</protein>
<reference evidence="1" key="1">
    <citation type="submission" date="2024-06" db="EMBL/GenBank/DDBJ databases">
        <title>Intestivirid acquisition increases across infancy in a wild primate population.</title>
        <authorList>
            <person name="Schneider-Creas I.A."/>
            <person name="Moya I.L."/>
            <person name="Chiou K.L."/>
            <person name="Baniel A."/>
            <person name="Azanaw Haile A."/>
            <person name="Kebede F."/>
            <person name="Abebe B."/>
            <person name="Snyder-Mackler N."/>
            <person name="Varsani A."/>
        </authorList>
    </citation>
    <scope>NUCLEOTIDE SEQUENCE</scope>
    <source>
        <strain evidence="1">Int_RNL_2017_0055_MCB</strain>
    </source>
</reference>
<dbReference type="GO" id="GO:0004527">
    <property type="term" value="F:exonuclease activity"/>
    <property type="evidence" value="ECO:0007669"/>
    <property type="project" value="UniProtKB-KW"/>
</dbReference>